<dbReference type="VEuPathDB" id="FungiDB:F4678DRAFT_273399"/>
<dbReference type="PANTHER" id="PTHR42081:SF1">
    <property type="entry name" value="ZINC FINGER PROTEIN DHHC DOMAIN CONTAINING PROTEIN"/>
    <property type="match status" value="1"/>
</dbReference>
<name>A0A9W8N4P0_9PEZI</name>
<dbReference type="Proteomes" id="UP001148614">
    <property type="component" value="Unassembled WGS sequence"/>
</dbReference>
<dbReference type="AlphaFoldDB" id="A0A9W8N4P0"/>
<dbReference type="Pfam" id="PF26118">
    <property type="entry name" value="DUF8035"/>
    <property type="match status" value="1"/>
</dbReference>
<organism evidence="3 4">
    <name type="scientific">Xylaria arbuscula</name>
    <dbReference type="NCBI Taxonomy" id="114810"/>
    <lineage>
        <taxon>Eukaryota</taxon>
        <taxon>Fungi</taxon>
        <taxon>Dikarya</taxon>
        <taxon>Ascomycota</taxon>
        <taxon>Pezizomycotina</taxon>
        <taxon>Sordariomycetes</taxon>
        <taxon>Xylariomycetidae</taxon>
        <taxon>Xylariales</taxon>
        <taxon>Xylariaceae</taxon>
        <taxon>Xylaria</taxon>
    </lineage>
</organism>
<feature type="compositionally biased region" description="Basic and acidic residues" evidence="1">
    <location>
        <begin position="136"/>
        <end position="176"/>
    </location>
</feature>
<feature type="compositionally biased region" description="Basic and acidic residues" evidence="1">
    <location>
        <begin position="461"/>
        <end position="484"/>
    </location>
</feature>
<evidence type="ECO:0000313" key="3">
    <source>
        <dbReference type="EMBL" id="KAJ3555128.1"/>
    </source>
</evidence>
<gene>
    <name evidence="3" type="ORF">NPX13_g10423</name>
</gene>
<feature type="compositionally biased region" description="Basic and acidic residues" evidence="1">
    <location>
        <begin position="55"/>
        <end position="119"/>
    </location>
</feature>
<feature type="compositionally biased region" description="Basic and acidic residues" evidence="1">
    <location>
        <begin position="376"/>
        <end position="399"/>
    </location>
</feature>
<sequence length="535" mass="62227">MYRSRDDERVGKDRRERDRDDGYRDDNVATRGFGIRTDTLDQYPARAATTLPVQSHDDRRPRHETTDRESRRAPDESSTRIRSHDRDTVDDYKSRTEESRDRRDGVGRRESVSRTRDKITAGLKGAAAAVLVPMLGRDEERVSPRRRTSDEEKDYDSRANETRYKETESAERKPSPRGESVVYEQRREPRRERAESVSGSNDREVKLDREPERESHRNREHSYEKDREGERSRVDERDDRDRHRHSEEVKPNGSSSDRREPSPDHVGRRKQRPVSAFDPTDTKGLMDLKAELAAIDGQSNGARKSDESIAASTTETGTTKTAKETNGSDKGDESDSRGREIVSMREEKQVRVVSPPRDKAESKPIKGILKAPSAKFPEDHNPIREGVAPHKDDKTKKDVPAGARWTKISRKKVNPEALTTGKERFEVRDDFVIVLRVLNKEEIQAYATATALIRAEKRRKELAGEARNERYSDEEQTRSDEERQRRHRHRQEKEEEEHRRGRAADDRHRRHNYDDDREGRPKTIEYHSGQHHDRR</sequence>
<feature type="compositionally biased region" description="Low complexity" evidence="1">
    <location>
        <begin position="121"/>
        <end position="132"/>
    </location>
</feature>
<comment type="caution">
    <text evidence="3">The sequence shown here is derived from an EMBL/GenBank/DDBJ whole genome shotgun (WGS) entry which is preliminary data.</text>
</comment>
<accession>A0A9W8N4P0</accession>
<dbReference type="EMBL" id="JANPWZ010002937">
    <property type="protein sequence ID" value="KAJ3555128.1"/>
    <property type="molecule type" value="Genomic_DNA"/>
</dbReference>
<feature type="compositionally biased region" description="Basic and acidic residues" evidence="1">
    <location>
        <begin position="184"/>
        <end position="266"/>
    </location>
</feature>
<feature type="compositionally biased region" description="Low complexity" evidence="1">
    <location>
        <begin position="308"/>
        <end position="320"/>
    </location>
</feature>
<feature type="region of interest" description="Disordered" evidence="1">
    <location>
        <begin position="295"/>
        <end position="408"/>
    </location>
</feature>
<reference evidence="3" key="1">
    <citation type="submission" date="2022-07" db="EMBL/GenBank/DDBJ databases">
        <title>Genome Sequence of Xylaria arbuscula.</title>
        <authorList>
            <person name="Buettner E."/>
        </authorList>
    </citation>
    <scope>NUCLEOTIDE SEQUENCE</scope>
    <source>
        <strain evidence="3">VT107</strain>
    </source>
</reference>
<feature type="region of interest" description="Disordered" evidence="1">
    <location>
        <begin position="461"/>
        <end position="535"/>
    </location>
</feature>
<protein>
    <recommendedName>
        <fullName evidence="2">DUF8035 domain-containing protein</fullName>
    </recommendedName>
</protein>
<keyword evidence="4" id="KW-1185">Reference proteome</keyword>
<feature type="compositionally biased region" description="Basic and acidic residues" evidence="1">
    <location>
        <begin position="321"/>
        <end position="364"/>
    </location>
</feature>
<proteinExistence type="predicted"/>
<feature type="region of interest" description="Disordered" evidence="1">
    <location>
        <begin position="1"/>
        <end position="283"/>
    </location>
</feature>
<feature type="compositionally biased region" description="Basic and acidic residues" evidence="1">
    <location>
        <begin position="1"/>
        <end position="28"/>
    </location>
</feature>
<dbReference type="InterPro" id="IPR058348">
    <property type="entry name" value="DUF8035"/>
</dbReference>
<evidence type="ECO:0000259" key="2">
    <source>
        <dbReference type="Pfam" id="PF26118"/>
    </source>
</evidence>
<feature type="domain" description="DUF8035" evidence="2">
    <location>
        <begin position="403"/>
        <end position="456"/>
    </location>
</feature>
<evidence type="ECO:0000256" key="1">
    <source>
        <dbReference type="SAM" id="MobiDB-lite"/>
    </source>
</evidence>
<feature type="compositionally biased region" description="Basic and acidic residues" evidence="1">
    <location>
        <begin position="491"/>
        <end position="535"/>
    </location>
</feature>
<evidence type="ECO:0000313" key="4">
    <source>
        <dbReference type="Proteomes" id="UP001148614"/>
    </source>
</evidence>
<dbReference type="PANTHER" id="PTHR42081">
    <property type="entry name" value="ZINC FINGER PROTEIN DHHC DOMAIN CONTAINING PROTEIN"/>
    <property type="match status" value="1"/>
</dbReference>